<proteinExistence type="predicted"/>
<protein>
    <submittedName>
        <fullName evidence="9">Drug resistance transporter, EmrB/QacA subfamily</fullName>
    </submittedName>
</protein>
<dbReference type="Proteomes" id="UP000199025">
    <property type="component" value="Unassembled WGS sequence"/>
</dbReference>
<gene>
    <name evidence="9" type="ORF">SAMN05421835_112163</name>
</gene>
<dbReference type="InterPro" id="IPR036259">
    <property type="entry name" value="MFS_trans_sf"/>
</dbReference>
<feature type="transmembrane region" description="Helical" evidence="7">
    <location>
        <begin position="296"/>
        <end position="319"/>
    </location>
</feature>
<dbReference type="SUPFAM" id="SSF103473">
    <property type="entry name" value="MFS general substrate transporter"/>
    <property type="match status" value="1"/>
</dbReference>
<reference evidence="9 10" key="1">
    <citation type="submission" date="2016-10" db="EMBL/GenBank/DDBJ databases">
        <authorList>
            <person name="de Groot N.N."/>
        </authorList>
    </citation>
    <scope>NUCLEOTIDE SEQUENCE [LARGE SCALE GENOMIC DNA]</scope>
    <source>
        <strain evidence="9 10">DSM 44468</strain>
    </source>
</reference>
<sequence length="487" mass="49940">MTRPAHRWWILAVICLAQLMDVLDVTIVNIALPHAQQDLGFSVGDRQWIVTAYSLTFGSLLLLSGRVCDLVGRRVMFLTGLIAFAAASALGGAAPDFEVLVTARALQGAAGAMLAPAALSLLSTTFTQAGERATAFAVFGGVSGSGAAVGMLLGGILTEFLDWRFTLYANVAISLVALIGAATLIPRQTRTGNRPRLDVPGTLIACAAMFGIVYGFASVESHSWTTPDTWGFLAGGVVLLAVFAWWQTRAAHPLLPPRVLLDRTRGGANLAIFIGGIGLFGAFLFLNYYLQQVLRYSPVVTGLAFLPMVATLVLAGGVCTTQLYPRLGAKLPVTAGMLIAAGALAWLTGIGPASSYATSVLGPLMLFGVGVGATIAPAMNAGTTGVQPQDAGIASATVNVAQQIGGSIGTALLNSLAAAALAGYLAGKDGTSQAVQVDAAIHGYTVAFWCSSAIFAGGAVACGLILRAGKPEPAGRTEYQVSAGRAG</sequence>
<organism evidence="9 10">
    <name type="scientific">Amycolatopsis sacchari</name>
    <dbReference type="NCBI Taxonomy" id="115433"/>
    <lineage>
        <taxon>Bacteria</taxon>
        <taxon>Bacillati</taxon>
        <taxon>Actinomycetota</taxon>
        <taxon>Actinomycetes</taxon>
        <taxon>Pseudonocardiales</taxon>
        <taxon>Pseudonocardiaceae</taxon>
        <taxon>Amycolatopsis</taxon>
    </lineage>
</organism>
<evidence type="ECO:0000259" key="8">
    <source>
        <dbReference type="PROSITE" id="PS50850"/>
    </source>
</evidence>
<feature type="transmembrane region" description="Helical" evidence="7">
    <location>
        <begin position="331"/>
        <end position="348"/>
    </location>
</feature>
<evidence type="ECO:0000256" key="1">
    <source>
        <dbReference type="ARBA" id="ARBA00004651"/>
    </source>
</evidence>
<evidence type="ECO:0000256" key="4">
    <source>
        <dbReference type="ARBA" id="ARBA00022692"/>
    </source>
</evidence>
<keyword evidence="2" id="KW-0813">Transport</keyword>
<evidence type="ECO:0000256" key="7">
    <source>
        <dbReference type="SAM" id="Phobius"/>
    </source>
</evidence>
<name>A0A1I3W807_9PSEU</name>
<evidence type="ECO:0000313" key="10">
    <source>
        <dbReference type="Proteomes" id="UP000199025"/>
    </source>
</evidence>
<dbReference type="PROSITE" id="PS50850">
    <property type="entry name" value="MFS"/>
    <property type="match status" value="1"/>
</dbReference>
<keyword evidence="5 7" id="KW-1133">Transmembrane helix</keyword>
<comment type="subcellular location">
    <subcellularLocation>
        <location evidence="1">Cell membrane</location>
        <topology evidence="1">Multi-pass membrane protein</topology>
    </subcellularLocation>
</comment>
<dbReference type="Gene3D" id="1.20.1250.20">
    <property type="entry name" value="MFS general substrate transporter like domains"/>
    <property type="match status" value="1"/>
</dbReference>
<dbReference type="Pfam" id="PF07690">
    <property type="entry name" value="MFS_1"/>
    <property type="match status" value="1"/>
</dbReference>
<feature type="transmembrane region" description="Helical" evidence="7">
    <location>
        <begin position="446"/>
        <end position="466"/>
    </location>
</feature>
<dbReference type="PANTHER" id="PTHR42718">
    <property type="entry name" value="MAJOR FACILITATOR SUPERFAMILY MULTIDRUG TRANSPORTER MFSC"/>
    <property type="match status" value="1"/>
</dbReference>
<feature type="transmembrane region" description="Helical" evidence="7">
    <location>
        <begin position="106"/>
        <end position="126"/>
    </location>
</feature>
<dbReference type="CDD" id="cd17321">
    <property type="entry name" value="MFS_MMR_MDR_like"/>
    <property type="match status" value="1"/>
</dbReference>
<feature type="transmembrane region" description="Helical" evidence="7">
    <location>
        <begin position="360"/>
        <end position="383"/>
    </location>
</feature>
<evidence type="ECO:0000256" key="6">
    <source>
        <dbReference type="ARBA" id="ARBA00023136"/>
    </source>
</evidence>
<feature type="transmembrane region" description="Helical" evidence="7">
    <location>
        <begin position="133"/>
        <end position="153"/>
    </location>
</feature>
<dbReference type="InterPro" id="IPR020846">
    <property type="entry name" value="MFS_dom"/>
</dbReference>
<keyword evidence="6 7" id="KW-0472">Membrane</keyword>
<dbReference type="Gene3D" id="1.20.1720.10">
    <property type="entry name" value="Multidrug resistance protein D"/>
    <property type="match status" value="1"/>
</dbReference>
<evidence type="ECO:0000256" key="5">
    <source>
        <dbReference type="ARBA" id="ARBA00022989"/>
    </source>
</evidence>
<feature type="transmembrane region" description="Helical" evidence="7">
    <location>
        <begin position="267"/>
        <end position="290"/>
    </location>
</feature>
<feature type="transmembrane region" description="Helical" evidence="7">
    <location>
        <begin position="197"/>
        <end position="217"/>
    </location>
</feature>
<dbReference type="InterPro" id="IPR011701">
    <property type="entry name" value="MFS"/>
</dbReference>
<dbReference type="AlphaFoldDB" id="A0A1I3W807"/>
<evidence type="ECO:0000313" key="9">
    <source>
        <dbReference type="EMBL" id="SFK03582.1"/>
    </source>
</evidence>
<dbReference type="PANTHER" id="PTHR42718:SF46">
    <property type="entry name" value="BLR6921 PROTEIN"/>
    <property type="match status" value="1"/>
</dbReference>
<dbReference type="RefSeq" id="WP_218153512.1">
    <property type="nucleotide sequence ID" value="NZ_FORP01000012.1"/>
</dbReference>
<dbReference type="STRING" id="115433.SAMN05421835_112163"/>
<dbReference type="GO" id="GO:0005886">
    <property type="term" value="C:plasma membrane"/>
    <property type="evidence" value="ECO:0007669"/>
    <property type="project" value="UniProtKB-SubCell"/>
</dbReference>
<dbReference type="GO" id="GO:0022857">
    <property type="term" value="F:transmembrane transporter activity"/>
    <property type="evidence" value="ECO:0007669"/>
    <property type="project" value="InterPro"/>
</dbReference>
<feature type="transmembrane region" description="Helical" evidence="7">
    <location>
        <begin position="48"/>
        <end position="68"/>
    </location>
</feature>
<feature type="transmembrane region" description="Helical" evidence="7">
    <location>
        <begin position="404"/>
        <end position="426"/>
    </location>
</feature>
<keyword evidence="10" id="KW-1185">Reference proteome</keyword>
<feature type="transmembrane region" description="Helical" evidence="7">
    <location>
        <begin position="75"/>
        <end position="94"/>
    </location>
</feature>
<keyword evidence="4 7" id="KW-0812">Transmembrane</keyword>
<dbReference type="EMBL" id="FORP01000012">
    <property type="protein sequence ID" value="SFK03582.1"/>
    <property type="molecule type" value="Genomic_DNA"/>
</dbReference>
<feature type="transmembrane region" description="Helical" evidence="7">
    <location>
        <begin position="229"/>
        <end position="246"/>
    </location>
</feature>
<keyword evidence="3" id="KW-1003">Cell membrane</keyword>
<evidence type="ECO:0000256" key="3">
    <source>
        <dbReference type="ARBA" id="ARBA00022475"/>
    </source>
</evidence>
<feature type="domain" description="Major facilitator superfamily (MFS) profile" evidence="8">
    <location>
        <begin position="10"/>
        <end position="470"/>
    </location>
</feature>
<evidence type="ECO:0000256" key="2">
    <source>
        <dbReference type="ARBA" id="ARBA00022448"/>
    </source>
</evidence>
<accession>A0A1I3W807</accession>
<feature type="transmembrane region" description="Helical" evidence="7">
    <location>
        <begin position="165"/>
        <end position="185"/>
    </location>
</feature>